<dbReference type="PROSITE" id="PS00615">
    <property type="entry name" value="C_TYPE_LECTIN_1"/>
    <property type="match status" value="1"/>
</dbReference>
<feature type="coiled-coil region" evidence="3">
    <location>
        <begin position="1"/>
        <end position="38"/>
    </location>
</feature>
<evidence type="ECO:0000256" key="3">
    <source>
        <dbReference type="SAM" id="Coils"/>
    </source>
</evidence>
<proteinExistence type="predicted"/>
<dbReference type="Gene3D" id="3.10.100.10">
    <property type="entry name" value="Mannose-Binding Protein A, subunit A"/>
    <property type="match status" value="1"/>
</dbReference>
<accession>A0AAE0QQM8</accession>
<feature type="domain" description="C-type lectin" evidence="4">
    <location>
        <begin position="43"/>
        <end position="157"/>
    </location>
</feature>
<comment type="caution">
    <text evidence="5">The sequence shown here is derived from an EMBL/GenBank/DDBJ whole genome shotgun (WGS) entry which is preliminary data.</text>
</comment>
<sequence length="162" mass="18821">MEKLQTNYSTIANQKDQLQKEKDDLEDVLANLAEQARLGWIYFRSSLYFISTQTKTWVESRMDCKRNRADLVIINTKEKQDFLIKQLGNNRAWIGLHDRQTEGTWKWVDGTVLTTSYWAPGEPNNVGNEDCAEIWAFKDKEGWNDGPCGDKLKWICEKPASQ</sequence>
<evidence type="ECO:0000256" key="1">
    <source>
        <dbReference type="ARBA" id="ARBA00022734"/>
    </source>
</evidence>
<reference evidence="5" key="1">
    <citation type="submission" date="2023-06" db="EMBL/GenBank/DDBJ databases">
        <title>Male Hemibagrus guttatus genome.</title>
        <authorList>
            <person name="Bian C."/>
        </authorList>
    </citation>
    <scope>NUCLEOTIDE SEQUENCE</scope>
    <source>
        <strain evidence="5">Male_cb2023</strain>
        <tissue evidence="5">Muscle</tissue>
    </source>
</reference>
<evidence type="ECO:0000259" key="4">
    <source>
        <dbReference type="PROSITE" id="PS50041"/>
    </source>
</evidence>
<keyword evidence="3" id="KW-0175">Coiled coil</keyword>
<dbReference type="SUPFAM" id="SSF56436">
    <property type="entry name" value="C-type lectin-like"/>
    <property type="match status" value="1"/>
</dbReference>
<dbReference type="InterPro" id="IPR050111">
    <property type="entry name" value="C-type_lectin/snaclec_domain"/>
</dbReference>
<dbReference type="InterPro" id="IPR016187">
    <property type="entry name" value="CTDL_fold"/>
</dbReference>
<keyword evidence="2" id="KW-1015">Disulfide bond</keyword>
<dbReference type="SMART" id="SM00034">
    <property type="entry name" value="CLECT"/>
    <property type="match status" value="1"/>
</dbReference>
<dbReference type="InterPro" id="IPR016186">
    <property type="entry name" value="C-type_lectin-like/link_sf"/>
</dbReference>
<dbReference type="InterPro" id="IPR033989">
    <property type="entry name" value="CD209-like_CTLD"/>
</dbReference>
<dbReference type="Pfam" id="PF00059">
    <property type="entry name" value="Lectin_C"/>
    <property type="match status" value="1"/>
</dbReference>
<organism evidence="5 6">
    <name type="scientific">Hemibagrus guttatus</name>
    <dbReference type="NCBI Taxonomy" id="175788"/>
    <lineage>
        <taxon>Eukaryota</taxon>
        <taxon>Metazoa</taxon>
        <taxon>Chordata</taxon>
        <taxon>Craniata</taxon>
        <taxon>Vertebrata</taxon>
        <taxon>Euteleostomi</taxon>
        <taxon>Actinopterygii</taxon>
        <taxon>Neopterygii</taxon>
        <taxon>Teleostei</taxon>
        <taxon>Ostariophysi</taxon>
        <taxon>Siluriformes</taxon>
        <taxon>Bagridae</taxon>
        <taxon>Hemibagrus</taxon>
    </lineage>
</organism>
<dbReference type="CDD" id="cd03590">
    <property type="entry name" value="CLECT_DC-SIGN_like"/>
    <property type="match status" value="1"/>
</dbReference>
<dbReference type="EMBL" id="JAUCMX010000012">
    <property type="protein sequence ID" value="KAK3529201.1"/>
    <property type="molecule type" value="Genomic_DNA"/>
</dbReference>
<keyword evidence="6" id="KW-1185">Reference proteome</keyword>
<dbReference type="PANTHER" id="PTHR22803">
    <property type="entry name" value="MANNOSE, PHOSPHOLIPASE, LECTIN RECEPTOR RELATED"/>
    <property type="match status" value="1"/>
</dbReference>
<dbReference type="AlphaFoldDB" id="A0AAE0QQM8"/>
<evidence type="ECO:0000256" key="2">
    <source>
        <dbReference type="ARBA" id="ARBA00023157"/>
    </source>
</evidence>
<dbReference type="GO" id="GO:0030246">
    <property type="term" value="F:carbohydrate binding"/>
    <property type="evidence" value="ECO:0007669"/>
    <property type="project" value="UniProtKB-KW"/>
</dbReference>
<dbReference type="PROSITE" id="PS50041">
    <property type="entry name" value="C_TYPE_LECTIN_2"/>
    <property type="match status" value="1"/>
</dbReference>
<keyword evidence="1" id="KW-0430">Lectin</keyword>
<protein>
    <recommendedName>
        <fullName evidence="4">C-type lectin domain-containing protein</fullName>
    </recommendedName>
</protein>
<evidence type="ECO:0000313" key="5">
    <source>
        <dbReference type="EMBL" id="KAK3529201.1"/>
    </source>
</evidence>
<dbReference type="Proteomes" id="UP001274896">
    <property type="component" value="Unassembled WGS sequence"/>
</dbReference>
<evidence type="ECO:0000313" key="6">
    <source>
        <dbReference type="Proteomes" id="UP001274896"/>
    </source>
</evidence>
<dbReference type="InterPro" id="IPR018378">
    <property type="entry name" value="C-type_lectin_CS"/>
</dbReference>
<dbReference type="InterPro" id="IPR001304">
    <property type="entry name" value="C-type_lectin-like"/>
</dbReference>
<name>A0AAE0QQM8_9TELE</name>
<gene>
    <name evidence="5" type="ORF">QTP70_019441</name>
</gene>